<dbReference type="AlphaFoldDB" id="A0AAD8XZU0"/>
<dbReference type="InterPro" id="IPR027417">
    <property type="entry name" value="P-loop_NTPase"/>
</dbReference>
<evidence type="ECO:0000256" key="2">
    <source>
        <dbReference type="ARBA" id="ARBA00022741"/>
    </source>
</evidence>
<dbReference type="Gene3D" id="3.40.50.300">
    <property type="entry name" value="P-loop containing nucleotide triphosphate hydrolases"/>
    <property type="match status" value="1"/>
</dbReference>
<keyword evidence="6" id="KW-1185">Reference proteome</keyword>
<evidence type="ECO:0000313" key="5">
    <source>
        <dbReference type="EMBL" id="KAK1736757.1"/>
    </source>
</evidence>
<dbReference type="GO" id="GO:0005524">
    <property type="term" value="F:ATP binding"/>
    <property type="evidence" value="ECO:0007669"/>
    <property type="project" value="InterPro"/>
</dbReference>
<dbReference type="InterPro" id="IPR000850">
    <property type="entry name" value="Adenylat/UMP-CMP_kin"/>
</dbReference>
<keyword evidence="2" id="KW-0547">Nucleotide-binding</keyword>
<keyword evidence="3 4" id="KW-0418">Kinase</keyword>
<reference evidence="5" key="1">
    <citation type="submission" date="2023-06" db="EMBL/GenBank/DDBJ databases">
        <title>Survivors Of The Sea: Transcriptome response of Skeletonema marinoi to long-term dormancy.</title>
        <authorList>
            <person name="Pinder M.I.M."/>
            <person name="Kourtchenko O."/>
            <person name="Robertson E.K."/>
            <person name="Larsson T."/>
            <person name="Maumus F."/>
            <person name="Osuna-Cruz C.M."/>
            <person name="Vancaester E."/>
            <person name="Stenow R."/>
            <person name="Vandepoele K."/>
            <person name="Ploug H."/>
            <person name="Bruchert V."/>
            <person name="Godhe A."/>
            <person name="Topel M."/>
        </authorList>
    </citation>
    <scope>NUCLEOTIDE SEQUENCE</scope>
    <source>
        <strain evidence="5">R05AC</strain>
    </source>
</reference>
<name>A0AAD8XZU0_9STRA</name>
<dbReference type="PROSITE" id="PS00113">
    <property type="entry name" value="ADENYLATE_KINASE"/>
    <property type="match status" value="1"/>
</dbReference>
<proteinExistence type="inferred from homology"/>
<protein>
    <submittedName>
        <fullName evidence="5">UMP-CMP kinase</fullName>
        <ecNumber evidence="5">2.7.4.3</ecNumber>
    </submittedName>
</protein>
<evidence type="ECO:0000313" key="6">
    <source>
        <dbReference type="Proteomes" id="UP001224775"/>
    </source>
</evidence>
<dbReference type="Proteomes" id="UP001224775">
    <property type="component" value="Unassembled WGS sequence"/>
</dbReference>
<comment type="caution">
    <text evidence="5">The sequence shown here is derived from an EMBL/GenBank/DDBJ whole genome shotgun (WGS) entry which is preliminary data.</text>
</comment>
<sequence length="253" mass="28421">MAAQAKTTLISLVGKPGSGKGTYGALLASRYRNLTFLSVGDVLRDSAKRNETLRRVLTSGKLVDDTIVNEAVIESLQEENLQQLKAQHSIDSDAKVFNDGGEHIILDGFPRTDAQTKLLSKWPSSLEPALAIYFDVPDDIVITKLLGRRKCTICGGNFNINGVEQDGWDMPPLLPKNGCKEKCDWDIHWEKRDDDTADIIKERMQVFRQETEPVLESWSDSNRLVTFVPYKGVKEMDRLAGVLENYFHKHSLT</sequence>
<dbReference type="EMBL" id="JATAAI010000028">
    <property type="protein sequence ID" value="KAK1736757.1"/>
    <property type="molecule type" value="Genomic_DNA"/>
</dbReference>
<dbReference type="SUPFAM" id="SSF52540">
    <property type="entry name" value="P-loop containing nucleoside triphosphate hydrolases"/>
    <property type="match status" value="1"/>
</dbReference>
<accession>A0AAD8XZU0</accession>
<dbReference type="GO" id="GO:0004017">
    <property type="term" value="F:AMP kinase activity"/>
    <property type="evidence" value="ECO:0007669"/>
    <property type="project" value="UniProtKB-EC"/>
</dbReference>
<organism evidence="5 6">
    <name type="scientific">Skeletonema marinoi</name>
    <dbReference type="NCBI Taxonomy" id="267567"/>
    <lineage>
        <taxon>Eukaryota</taxon>
        <taxon>Sar</taxon>
        <taxon>Stramenopiles</taxon>
        <taxon>Ochrophyta</taxon>
        <taxon>Bacillariophyta</taxon>
        <taxon>Coscinodiscophyceae</taxon>
        <taxon>Thalassiosirophycidae</taxon>
        <taxon>Thalassiosirales</taxon>
        <taxon>Skeletonemataceae</taxon>
        <taxon>Skeletonema</taxon>
        <taxon>Skeletonema marinoi-dohrnii complex</taxon>
    </lineage>
</organism>
<keyword evidence="1 4" id="KW-0808">Transferase</keyword>
<dbReference type="CDD" id="cd01428">
    <property type="entry name" value="ADK"/>
    <property type="match status" value="1"/>
</dbReference>
<dbReference type="PANTHER" id="PTHR23359">
    <property type="entry name" value="NUCLEOTIDE KINASE"/>
    <property type="match status" value="1"/>
</dbReference>
<gene>
    <name evidence="5" type="ORF">QTG54_012779</name>
</gene>
<dbReference type="PRINTS" id="PR00094">
    <property type="entry name" value="ADENYLTKNASE"/>
</dbReference>
<evidence type="ECO:0000256" key="3">
    <source>
        <dbReference type="ARBA" id="ARBA00022777"/>
    </source>
</evidence>
<dbReference type="HAMAP" id="MF_00235">
    <property type="entry name" value="Adenylate_kinase_Adk"/>
    <property type="match status" value="1"/>
</dbReference>
<comment type="similarity">
    <text evidence="4">Belongs to the adenylate kinase family.</text>
</comment>
<dbReference type="EC" id="2.7.4.3" evidence="5"/>
<dbReference type="InterPro" id="IPR033690">
    <property type="entry name" value="Adenylat_kinase_CS"/>
</dbReference>
<dbReference type="Pfam" id="PF00406">
    <property type="entry name" value="ADK"/>
    <property type="match status" value="1"/>
</dbReference>
<evidence type="ECO:0000256" key="4">
    <source>
        <dbReference type="RuleBase" id="RU003330"/>
    </source>
</evidence>
<evidence type="ECO:0000256" key="1">
    <source>
        <dbReference type="ARBA" id="ARBA00022679"/>
    </source>
</evidence>